<proteinExistence type="predicted"/>
<sequence length="578" mass="65289">MNKTVSINLGGFFFHIDEDAFQKLNRYFDAIKRSLSPDGRDEIMNDIESRIAELLSEKLSNDKQVVSLTEIDQVIAVMGQPEDYRLEDDTDNEKTTYTAYPPSNGSKKLYRDKEKGMLGGVAAGFGHYIGIDPLWIRIILILLVVAGFGTGIVAYLILWILIPEAKTTAEKLEMTGEPITISNIEKKVREGFGEISDKINNLDHQKIAHEAKSGATKVATTIEDIFLVIFKVFAKVIGAIIVMFSLMGLIGIVISSIMMIFTAAIPNSPFFDFMNAFNYTDMPMWLLGILILLSVGIPLFFFFLLGLKILVNNLRSIGNVAKFTLLGIWIIALIMLGYFGIRQATEVGFEGKVVEKANLTQITNDTLHIKMRFNDYFSKTADGDTEFRFEQDSAQNEVIYSNNIEIHLLRSTDTPYVQIEKVAGGRSLSDARKRAEKIKYNFEIQGNTLILDNYLLTGITNKYRNQEVRIYVYLPEGTILHPGENVDDYVRNNTSNYYLHGDADQYYYKVLKDELKCLNCPDEESEEWDEDNDPADSTNTTITINSKGVQIKESTKKEVTKSVEGVQLKKDQIIINTK</sequence>
<feature type="region of interest" description="Disordered" evidence="6">
    <location>
        <begin position="524"/>
        <end position="544"/>
    </location>
</feature>
<evidence type="ECO:0000259" key="9">
    <source>
        <dbReference type="Pfam" id="PF22571"/>
    </source>
</evidence>
<evidence type="ECO:0000313" key="11">
    <source>
        <dbReference type="EMBL" id="UUC47175.1"/>
    </source>
</evidence>
<reference evidence="11" key="1">
    <citation type="submission" date="2022-07" db="EMBL/GenBank/DDBJ databases">
        <title>Isolation, identification, and degradation of a PFOSA degrading strain from sewage treatment plant.</title>
        <authorList>
            <person name="Zhang L."/>
            <person name="Huo Y."/>
        </authorList>
    </citation>
    <scope>NUCLEOTIDE SEQUENCE</scope>
    <source>
        <strain evidence="11">C1</strain>
    </source>
</reference>
<evidence type="ECO:0000259" key="8">
    <source>
        <dbReference type="Pfam" id="PF04024"/>
    </source>
</evidence>
<evidence type="ECO:0000256" key="5">
    <source>
        <dbReference type="ARBA" id="ARBA00023136"/>
    </source>
</evidence>
<evidence type="ECO:0000259" key="10">
    <source>
        <dbReference type="Pfam" id="PF22744"/>
    </source>
</evidence>
<dbReference type="EMBL" id="CP101751">
    <property type="protein sequence ID" value="UUC47175.1"/>
    <property type="molecule type" value="Genomic_DNA"/>
</dbReference>
<feature type="compositionally biased region" description="Acidic residues" evidence="6">
    <location>
        <begin position="524"/>
        <end position="534"/>
    </location>
</feature>
<feature type="transmembrane region" description="Helical" evidence="7">
    <location>
        <begin position="236"/>
        <end position="265"/>
    </location>
</feature>
<comment type="subcellular location">
    <subcellularLocation>
        <location evidence="1">Cell membrane</location>
        <topology evidence="1">Single-pass membrane protein</topology>
    </subcellularLocation>
</comment>
<keyword evidence="5 7" id="KW-0472">Membrane</keyword>
<evidence type="ECO:0000256" key="1">
    <source>
        <dbReference type="ARBA" id="ARBA00004162"/>
    </source>
</evidence>
<gene>
    <name evidence="11" type="ORF">NOX80_08245</name>
</gene>
<evidence type="ECO:0000256" key="4">
    <source>
        <dbReference type="ARBA" id="ARBA00022989"/>
    </source>
</evidence>
<dbReference type="Pfam" id="PF22744">
    <property type="entry name" value="Toast-rack_PspC-Cterm"/>
    <property type="match status" value="1"/>
</dbReference>
<protein>
    <submittedName>
        <fullName evidence="11">PspC domain-containing protein</fullName>
    </submittedName>
</protein>
<feature type="transmembrane region" description="Helical" evidence="7">
    <location>
        <begin position="285"/>
        <end position="311"/>
    </location>
</feature>
<evidence type="ECO:0000256" key="3">
    <source>
        <dbReference type="ARBA" id="ARBA00022692"/>
    </source>
</evidence>
<name>A0ABY5IWH6_9FLAO</name>
<feature type="domain" description="PspC-related transmembrane region" evidence="9">
    <location>
        <begin position="205"/>
        <end position="346"/>
    </location>
</feature>
<organism evidence="11 12">
    <name type="scientific">Flavobacterium cerinum</name>
    <dbReference type="NCBI Taxonomy" id="2502784"/>
    <lineage>
        <taxon>Bacteria</taxon>
        <taxon>Pseudomonadati</taxon>
        <taxon>Bacteroidota</taxon>
        <taxon>Flavobacteriia</taxon>
        <taxon>Flavobacteriales</taxon>
        <taxon>Flavobacteriaceae</taxon>
        <taxon>Flavobacterium</taxon>
    </lineage>
</organism>
<feature type="transmembrane region" description="Helical" evidence="7">
    <location>
        <begin position="323"/>
        <end position="341"/>
    </location>
</feature>
<dbReference type="Pfam" id="PF22571">
    <property type="entry name" value="LiaI-LiaF-TM_PspC"/>
    <property type="match status" value="1"/>
</dbReference>
<feature type="compositionally biased region" description="Polar residues" evidence="6">
    <location>
        <begin position="535"/>
        <end position="544"/>
    </location>
</feature>
<keyword evidence="12" id="KW-1185">Reference proteome</keyword>
<feature type="domain" description="Phage shock protein PspC N-terminal" evidence="8">
    <location>
        <begin position="107"/>
        <end position="165"/>
    </location>
</feature>
<dbReference type="InterPro" id="IPR054321">
    <property type="entry name" value="PspC-rel_TM"/>
</dbReference>
<feature type="transmembrane region" description="Helical" evidence="7">
    <location>
        <begin position="116"/>
        <end position="131"/>
    </location>
</feature>
<dbReference type="PANTHER" id="PTHR33885:SF3">
    <property type="entry name" value="PHAGE SHOCK PROTEIN C"/>
    <property type="match status" value="1"/>
</dbReference>
<keyword evidence="4 7" id="KW-1133">Transmembrane helix</keyword>
<evidence type="ECO:0000256" key="7">
    <source>
        <dbReference type="SAM" id="Phobius"/>
    </source>
</evidence>
<keyword evidence="3 7" id="KW-0812">Transmembrane</keyword>
<dbReference type="InterPro" id="IPR054319">
    <property type="entry name" value="PspC-rel_ToastRack"/>
</dbReference>
<feature type="domain" description="PspC-related ToastRack" evidence="10">
    <location>
        <begin position="391"/>
        <end position="522"/>
    </location>
</feature>
<evidence type="ECO:0000256" key="6">
    <source>
        <dbReference type="SAM" id="MobiDB-lite"/>
    </source>
</evidence>
<dbReference type="InterPro" id="IPR007168">
    <property type="entry name" value="Phageshock_PspC_N"/>
</dbReference>
<dbReference type="RefSeq" id="WP_256552811.1">
    <property type="nucleotide sequence ID" value="NZ_CP101751.1"/>
</dbReference>
<evidence type="ECO:0000313" key="12">
    <source>
        <dbReference type="Proteomes" id="UP001059844"/>
    </source>
</evidence>
<accession>A0ABY5IWH6</accession>
<dbReference type="InterPro" id="IPR052027">
    <property type="entry name" value="PspC"/>
</dbReference>
<evidence type="ECO:0000256" key="2">
    <source>
        <dbReference type="ARBA" id="ARBA00022475"/>
    </source>
</evidence>
<dbReference type="Pfam" id="PF04024">
    <property type="entry name" value="PspC"/>
    <property type="match status" value="1"/>
</dbReference>
<dbReference type="PANTHER" id="PTHR33885">
    <property type="entry name" value="PHAGE SHOCK PROTEIN C"/>
    <property type="match status" value="1"/>
</dbReference>
<dbReference type="Proteomes" id="UP001059844">
    <property type="component" value="Chromosome"/>
</dbReference>
<feature type="transmembrane region" description="Helical" evidence="7">
    <location>
        <begin position="137"/>
        <end position="162"/>
    </location>
</feature>
<keyword evidence="2" id="KW-1003">Cell membrane</keyword>